<dbReference type="Pfam" id="PF26168">
    <property type="entry name" value="Glyco_transf_N"/>
    <property type="match status" value="1"/>
</dbReference>
<dbReference type="GO" id="GO:0080043">
    <property type="term" value="F:quercetin 3-O-glucosyltransferase activity"/>
    <property type="evidence" value="ECO:0007669"/>
    <property type="project" value="TreeGrafter"/>
</dbReference>
<evidence type="ECO:0000313" key="4">
    <source>
        <dbReference type="Proteomes" id="UP001415857"/>
    </source>
</evidence>
<dbReference type="PANTHER" id="PTHR11926">
    <property type="entry name" value="GLUCOSYL/GLUCURONOSYL TRANSFERASES"/>
    <property type="match status" value="1"/>
</dbReference>
<sequence length="94" mass="10660">MEQASNIPHVVILPFPAQGHIKPMLRLAELLCLAGLHVTFVNSDHNHARLLKSMDVTAFCRRLPGFRFESLPDGLTPEHPTHRRHTKLGLVVFY</sequence>
<dbReference type="SUPFAM" id="SSF53756">
    <property type="entry name" value="UDP-Glycosyltransferase/glycogen phosphorylase"/>
    <property type="match status" value="1"/>
</dbReference>
<dbReference type="Gene3D" id="3.40.50.2000">
    <property type="entry name" value="Glycogen Phosphorylase B"/>
    <property type="match status" value="1"/>
</dbReference>
<protein>
    <recommendedName>
        <fullName evidence="2">Glycosyltransferase N-terminal domain-containing protein</fullName>
    </recommendedName>
</protein>
<name>A0AAP0S2P8_LIQFO</name>
<comment type="caution">
    <text evidence="3">The sequence shown here is derived from an EMBL/GenBank/DDBJ whole genome shotgun (WGS) entry which is preliminary data.</text>
</comment>
<keyword evidence="4" id="KW-1185">Reference proteome</keyword>
<dbReference type="EMBL" id="JBBPBK010000002">
    <property type="protein sequence ID" value="KAK9290061.1"/>
    <property type="molecule type" value="Genomic_DNA"/>
</dbReference>
<dbReference type="PANTHER" id="PTHR11926:SF1392">
    <property type="entry name" value="GLYCOSYLTRANSFERASE"/>
    <property type="match status" value="1"/>
</dbReference>
<evidence type="ECO:0000313" key="3">
    <source>
        <dbReference type="EMBL" id="KAK9290061.1"/>
    </source>
</evidence>
<dbReference type="AlphaFoldDB" id="A0AAP0S2P8"/>
<dbReference type="Proteomes" id="UP001415857">
    <property type="component" value="Unassembled WGS sequence"/>
</dbReference>
<dbReference type="GO" id="GO:0080044">
    <property type="term" value="F:quercetin 7-O-glucosyltransferase activity"/>
    <property type="evidence" value="ECO:0007669"/>
    <property type="project" value="TreeGrafter"/>
</dbReference>
<proteinExistence type="inferred from homology"/>
<comment type="similarity">
    <text evidence="1">Belongs to the UDP-glycosyltransferase family.</text>
</comment>
<evidence type="ECO:0000259" key="2">
    <source>
        <dbReference type="Pfam" id="PF26168"/>
    </source>
</evidence>
<accession>A0AAP0S2P8</accession>
<dbReference type="InterPro" id="IPR058980">
    <property type="entry name" value="Glyco_transf_N"/>
</dbReference>
<feature type="domain" description="Glycosyltransferase N-terminal" evidence="2">
    <location>
        <begin position="10"/>
        <end position="49"/>
    </location>
</feature>
<gene>
    <name evidence="3" type="ORF">L1049_008225</name>
</gene>
<evidence type="ECO:0000256" key="1">
    <source>
        <dbReference type="ARBA" id="ARBA00009995"/>
    </source>
</evidence>
<reference evidence="3 4" key="1">
    <citation type="journal article" date="2024" name="Plant J.">
        <title>Genome sequences and population genomics reveal climatic adaptation and genomic divergence between two closely related sweetgum species.</title>
        <authorList>
            <person name="Xu W.Q."/>
            <person name="Ren C.Q."/>
            <person name="Zhang X.Y."/>
            <person name="Comes H.P."/>
            <person name="Liu X.H."/>
            <person name="Li Y.G."/>
            <person name="Kettle C.J."/>
            <person name="Jalonen R."/>
            <person name="Gaisberger H."/>
            <person name="Ma Y.Z."/>
            <person name="Qiu Y.X."/>
        </authorList>
    </citation>
    <scope>NUCLEOTIDE SEQUENCE [LARGE SCALE GENOMIC DNA]</scope>
    <source>
        <strain evidence="3">Hangzhou</strain>
    </source>
</reference>
<organism evidence="3 4">
    <name type="scientific">Liquidambar formosana</name>
    <name type="common">Formosan gum</name>
    <dbReference type="NCBI Taxonomy" id="63359"/>
    <lineage>
        <taxon>Eukaryota</taxon>
        <taxon>Viridiplantae</taxon>
        <taxon>Streptophyta</taxon>
        <taxon>Embryophyta</taxon>
        <taxon>Tracheophyta</taxon>
        <taxon>Spermatophyta</taxon>
        <taxon>Magnoliopsida</taxon>
        <taxon>eudicotyledons</taxon>
        <taxon>Gunneridae</taxon>
        <taxon>Pentapetalae</taxon>
        <taxon>Saxifragales</taxon>
        <taxon>Altingiaceae</taxon>
        <taxon>Liquidambar</taxon>
    </lineage>
</organism>